<accession>A0AAV7G940</accession>
<protein>
    <recommendedName>
        <fullName evidence="3">Epidermal patterning factor-like protein</fullName>
    </recommendedName>
</protein>
<organism evidence="1 2">
    <name type="scientific">Dendrobium chrysotoxum</name>
    <name type="common">Orchid</name>
    <dbReference type="NCBI Taxonomy" id="161865"/>
    <lineage>
        <taxon>Eukaryota</taxon>
        <taxon>Viridiplantae</taxon>
        <taxon>Streptophyta</taxon>
        <taxon>Embryophyta</taxon>
        <taxon>Tracheophyta</taxon>
        <taxon>Spermatophyta</taxon>
        <taxon>Magnoliopsida</taxon>
        <taxon>Liliopsida</taxon>
        <taxon>Asparagales</taxon>
        <taxon>Orchidaceae</taxon>
        <taxon>Epidendroideae</taxon>
        <taxon>Malaxideae</taxon>
        <taxon>Dendrobiinae</taxon>
        <taxon>Dendrobium</taxon>
    </lineage>
</organism>
<proteinExistence type="predicted"/>
<dbReference type="Proteomes" id="UP000775213">
    <property type="component" value="Unassembled WGS sequence"/>
</dbReference>
<name>A0AAV7G940_DENCH</name>
<reference evidence="1 2" key="1">
    <citation type="journal article" date="2021" name="Hortic Res">
        <title>Chromosome-scale assembly of the Dendrobium chrysotoxum genome enhances the understanding of orchid evolution.</title>
        <authorList>
            <person name="Zhang Y."/>
            <person name="Zhang G.Q."/>
            <person name="Zhang D."/>
            <person name="Liu X.D."/>
            <person name="Xu X.Y."/>
            <person name="Sun W.H."/>
            <person name="Yu X."/>
            <person name="Zhu X."/>
            <person name="Wang Z.W."/>
            <person name="Zhao X."/>
            <person name="Zhong W.Y."/>
            <person name="Chen H."/>
            <person name="Yin W.L."/>
            <person name="Huang T."/>
            <person name="Niu S.C."/>
            <person name="Liu Z.J."/>
        </authorList>
    </citation>
    <scope>NUCLEOTIDE SEQUENCE [LARGE SCALE GENOMIC DNA]</scope>
    <source>
        <strain evidence="1">Lindl</strain>
    </source>
</reference>
<sequence length="203" mass="22147">MTRLIYLKREEIILVQCSGSMKNCCVPIAILLLFISTGKGLRPTPGKPDQSFFWSNVFSLDMCTDDVQNSSGRMAKDDQDHVISKLFHVQKEAGEDPMLGPYATGSSLPDCSHACGPCFPCKRVMSNVVSGRVADSVADGGKTDSGTADSRGCLELLARAAMRESHVRWRATGKQLATGDLDDLGRWIGSTATRIQFIIFLKK</sequence>
<dbReference type="Pfam" id="PF17181">
    <property type="entry name" value="EPF"/>
    <property type="match status" value="1"/>
</dbReference>
<evidence type="ECO:0000313" key="2">
    <source>
        <dbReference type="Proteomes" id="UP000775213"/>
    </source>
</evidence>
<keyword evidence="2" id="KW-1185">Reference proteome</keyword>
<comment type="caution">
    <text evidence="1">The sequence shown here is derived from an EMBL/GenBank/DDBJ whole genome shotgun (WGS) entry which is preliminary data.</text>
</comment>
<evidence type="ECO:0008006" key="3">
    <source>
        <dbReference type="Google" id="ProtNLM"/>
    </source>
</evidence>
<dbReference type="EMBL" id="JAGFBR010000016">
    <property type="protein sequence ID" value="KAH0452936.1"/>
    <property type="molecule type" value="Genomic_DNA"/>
</dbReference>
<evidence type="ECO:0000313" key="1">
    <source>
        <dbReference type="EMBL" id="KAH0452936.1"/>
    </source>
</evidence>
<gene>
    <name evidence="1" type="ORF">IEQ34_017260</name>
</gene>
<dbReference type="AlphaFoldDB" id="A0AAV7G940"/>